<protein>
    <submittedName>
        <fullName evidence="2">Bax inhibitor-1/YccA family protein</fullName>
    </submittedName>
</protein>
<organism evidence="2 3">
    <name type="scientific">Ectobacillus funiculus</name>
    <dbReference type="NCBI Taxonomy" id="137993"/>
    <lineage>
        <taxon>Bacteria</taxon>
        <taxon>Bacillati</taxon>
        <taxon>Bacillota</taxon>
        <taxon>Bacilli</taxon>
        <taxon>Bacillales</taxon>
        <taxon>Bacillaceae</taxon>
        <taxon>Ectobacillus</taxon>
    </lineage>
</organism>
<evidence type="ECO:0000313" key="2">
    <source>
        <dbReference type="EMBL" id="MFB9757599.1"/>
    </source>
</evidence>
<comment type="caution">
    <text evidence="2">The sequence shown here is derived from an EMBL/GenBank/DDBJ whole genome shotgun (WGS) entry which is preliminary data.</text>
</comment>
<dbReference type="RefSeq" id="WP_379947908.1">
    <property type="nucleotide sequence ID" value="NZ_JBHMAF010000017.1"/>
</dbReference>
<feature type="transmembrane region" description="Helical" evidence="1">
    <location>
        <begin position="57"/>
        <end position="78"/>
    </location>
</feature>
<accession>A0ABV5WAJ3</accession>
<dbReference type="Pfam" id="PF12811">
    <property type="entry name" value="BaxI_1"/>
    <property type="match status" value="1"/>
</dbReference>
<dbReference type="InterPro" id="IPR010539">
    <property type="entry name" value="BaxI_1-like"/>
</dbReference>
<evidence type="ECO:0000313" key="3">
    <source>
        <dbReference type="Proteomes" id="UP001589609"/>
    </source>
</evidence>
<sequence>MRTNNPMLKNDVFRKANAGGSVMTIGGTVGKTLIMLLLLLGTSVYSYMQVMQNKMNFGVAVGAVVVAFVFALITSFAPRAAFITAPVYAAVEGVFLGTVSGLYTQQFGNYVILQAVLLTISIMLAMLILYATRIIKATDTFRSVVMSATLGVFFMYLIVMILQLFHVPVPFLHDGGTIAIIVSAIVIVIAALNLVLDFHFIESSAQYGSPQYMEWYGAFALMATLVWLYLEILRLVSYFARND</sequence>
<reference evidence="2 3" key="1">
    <citation type="submission" date="2024-09" db="EMBL/GenBank/DDBJ databases">
        <authorList>
            <person name="Sun Q."/>
            <person name="Mori K."/>
        </authorList>
    </citation>
    <scope>NUCLEOTIDE SEQUENCE [LARGE SCALE GENOMIC DNA]</scope>
    <source>
        <strain evidence="2 3">JCM 11201</strain>
    </source>
</reference>
<dbReference type="EMBL" id="JBHMAF010000017">
    <property type="protein sequence ID" value="MFB9757599.1"/>
    <property type="molecule type" value="Genomic_DNA"/>
</dbReference>
<feature type="transmembrane region" description="Helical" evidence="1">
    <location>
        <begin position="21"/>
        <end position="45"/>
    </location>
</feature>
<feature type="transmembrane region" description="Helical" evidence="1">
    <location>
        <begin position="110"/>
        <end position="132"/>
    </location>
</feature>
<keyword evidence="3" id="KW-1185">Reference proteome</keyword>
<feature type="transmembrane region" description="Helical" evidence="1">
    <location>
        <begin position="177"/>
        <end position="196"/>
    </location>
</feature>
<gene>
    <name evidence="2" type="ORF">ACFFMS_03460</name>
</gene>
<keyword evidence="1" id="KW-0472">Membrane</keyword>
<proteinExistence type="predicted"/>
<evidence type="ECO:0000256" key="1">
    <source>
        <dbReference type="SAM" id="Phobius"/>
    </source>
</evidence>
<dbReference type="PIRSF" id="PIRSF009160">
    <property type="entry name" value="UCP009160"/>
    <property type="match status" value="1"/>
</dbReference>
<feature type="transmembrane region" description="Helical" evidence="1">
    <location>
        <begin position="144"/>
        <end position="165"/>
    </location>
</feature>
<name>A0ABV5WAJ3_9BACI</name>
<dbReference type="PANTHER" id="PTHR41282">
    <property type="entry name" value="CONSERVED TRANSMEMBRANE PROTEIN-RELATED"/>
    <property type="match status" value="1"/>
</dbReference>
<keyword evidence="1" id="KW-1133">Transmembrane helix</keyword>
<keyword evidence="1" id="KW-0812">Transmembrane</keyword>
<dbReference type="PANTHER" id="PTHR41282:SF1">
    <property type="entry name" value="CONSERVED TRANSMEMBRANE PROTEIN-RELATED"/>
    <property type="match status" value="1"/>
</dbReference>
<dbReference type="Proteomes" id="UP001589609">
    <property type="component" value="Unassembled WGS sequence"/>
</dbReference>
<feature type="transmembrane region" description="Helical" evidence="1">
    <location>
        <begin position="216"/>
        <end position="240"/>
    </location>
</feature>
<feature type="transmembrane region" description="Helical" evidence="1">
    <location>
        <begin position="85"/>
        <end position="104"/>
    </location>
</feature>